<reference evidence="9 10" key="1">
    <citation type="journal article" date="2022" name="Nat. Ecol. Evol.">
        <title>A masculinizing supergene underlies an exaggerated male reproductive morph in a spider.</title>
        <authorList>
            <person name="Hendrickx F."/>
            <person name="De Corte Z."/>
            <person name="Sonet G."/>
            <person name="Van Belleghem S.M."/>
            <person name="Kostlbacher S."/>
            <person name="Vangestel C."/>
        </authorList>
    </citation>
    <scope>NUCLEOTIDE SEQUENCE [LARGE SCALE GENOMIC DNA]</scope>
    <source>
        <strain evidence="9">W744_W776</strain>
    </source>
</reference>
<dbReference type="PANTHER" id="PTHR45620:SF42">
    <property type="entry name" value="G-PROTEIN COUPLED RECEPTOR SEB-2"/>
    <property type="match status" value="1"/>
</dbReference>
<dbReference type="Proteomes" id="UP000827092">
    <property type="component" value="Unassembled WGS sequence"/>
</dbReference>
<accession>A0AAV6TWV0</accession>
<evidence type="ECO:0000259" key="8">
    <source>
        <dbReference type="PROSITE" id="PS50227"/>
    </source>
</evidence>
<evidence type="ECO:0000256" key="6">
    <source>
        <dbReference type="ARBA" id="ARBA00023136"/>
    </source>
</evidence>
<dbReference type="Pfam" id="PF00002">
    <property type="entry name" value="7tm_2"/>
    <property type="match status" value="1"/>
</dbReference>
<evidence type="ECO:0000313" key="9">
    <source>
        <dbReference type="EMBL" id="KAG8176482.1"/>
    </source>
</evidence>
<keyword evidence="10" id="KW-1185">Reference proteome</keyword>
<dbReference type="GO" id="GO:0008528">
    <property type="term" value="F:G protein-coupled peptide receptor activity"/>
    <property type="evidence" value="ECO:0007669"/>
    <property type="project" value="TreeGrafter"/>
</dbReference>
<dbReference type="InterPro" id="IPR036445">
    <property type="entry name" value="GPCR_2_extracell_dom_sf"/>
</dbReference>
<evidence type="ECO:0000256" key="3">
    <source>
        <dbReference type="ARBA" id="ARBA00022475"/>
    </source>
</evidence>
<dbReference type="GO" id="GO:0007188">
    <property type="term" value="P:adenylate cyclase-modulating G protein-coupled receptor signaling pathway"/>
    <property type="evidence" value="ECO:0007669"/>
    <property type="project" value="TreeGrafter"/>
</dbReference>
<evidence type="ECO:0000313" key="10">
    <source>
        <dbReference type="Proteomes" id="UP000827092"/>
    </source>
</evidence>
<dbReference type="Pfam" id="PF02793">
    <property type="entry name" value="HRM"/>
    <property type="match status" value="1"/>
</dbReference>
<evidence type="ECO:0000256" key="7">
    <source>
        <dbReference type="SAM" id="Phobius"/>
    </source>
</evidence>
<comment type="caution">
    <text evidence="9">The sequence shown here is derived from an EMBL/GenBank/DDBJ whole genome shotgun (WGS) entry which is preliminary data.</text>
</comment>
<name>A0AAV6TWV0_9ARAC</name>
<evidence type="ECO:0000256" key="2">
    <source>
        <dbReference type="ARBA" id="ARBA00005314"/>
    </source>
</evidence>
<dbReference type="Gene3D" id="4.10.1240.10">
    <property type="entry name" value="GPCR, family 2, extracellular hormone receptor domain"/>
    <property type="match status" value="1"/>
</dbReference>
<dbReference type="AlphaFoldDB" id="A0AAV6TWV0"/>
<dbReference type="InterPro" id="IPR000832">
    <property type="entry name" value="GPCR_2_secretin-like"/>
</dbReference>
<comment type="similarity">
    <text evidence="2">Belongs to the G-protein coupled receptor 2 family.</text>
</comment>
<dbReference type="GO" id="GO:0005886">
    <property type="term" value="C:plasma membrane"/>
    <property type="evidence" value="ECO:0007669"/>
    <property type="project" value="UniProtKB-SubCell"/>
</dbReference>
<keyword evidence="3" id="KW-1003">Cell membrane</keyword>
<gene>
    <name evidence="9" type="ORF">JTE90_017539</name>
</gene>
<comment type="subcellular location">
    <subcellularLocation>
        <location evidence="1">Cell membrane</location>
        <topology evidence="1">Multi-pass membrane protein</topology>
    </subcellularLocation>
</comment>
<dbReference type="PROSITE" id="PS50227">
    <property type="entry name" value="G_PROTEIN_RECEP_F2_3"/>
    <property type="match status" value="1"/>
</dbReference>
<protein>
    <recommendedName>
        <fullName evidence="8">G-protein coupled receptors family 2 profile 1 domain-containing protein</fullName>
    </recommendedName>
</protein>
<dbReference type="InterPro" id="IPR001879">
    <property type="entry name" value="GPCR_2_extracellular_dom"/>
</dbReference>
<evidence type="ECO:0000256" key="1">
    <source>
        <dbReference type="ARBA" id="ARBA00004651"/>
    </source>
</evidence>
<dbReference type="SUPFAM" id="SSF111418">
    <property type="entry name" value="Hormone receptor domain"/>
    <property type="match status" value="1"/>
</dbReference>
<feature type="transmembrane region" description="Helical" evidence="7">
    <location>
        <begin position="194"/>
        <end position="216"/>
    </location>
</feature>
<keyword evidence="5 7" id="KW-1133">Transmembrane helix</keyword>
<keyword evidence="6 7" id="KW-0472">Membrane</keyword>
<dbReference type="PANTHER" id="PTHR45620">
    <property type="entry name" value="PDF RECEPTOR-LIKE PROTEIN-RELATED"/>
    <property type="match status" value="1"/>
</dbReference>
<keyword evidence="4 7" id="KW-0812">Transmembrane</keyword>
<evidence type="ECO:0000256" key="4">
    <source>
        <dbReference type="ARBA" id="ARBA00022692"/>
    </source>
</evidence>
<dbReference type="PRINTS" id="PR00249">
    <property type="entry name" value="GPCRSECRETIN"/>
</dbReference>
<dbReference type="InterPro" id="IPR050332">
    <property type="entry name" value="GPCR_2"/>
</dbReference>
<sequence length="279" mass="31976">MLSSSPSLGKLPVVRCRTERGQHLPHEQYTSDTCARCYRYMPALAFREKLQYNGKFGALFDPSTNTTHYVGSLNVTQEVLSSFLDNSFADKWRACCSAAWHCCNDMAMAPTTPKGYCPRTWDGWQCWPDAEPGTVSREPCQDHIYFENGPPSCVKNAHKTCLPNGTWYMNENFREWTNYSTCGRKDEHRRFLNFHIATYVISIVSIVPALILFLAYKQLQVPRISMHKNLFLSLLLNGLCSVLFKAVVVGDELNRHQHYDSIMERNGYDASKKGNRYSE</sequence>
<proteinExistence type="inferred from homology"/>
<feature type="transmembrane region" description="Helical" evidence="7">
    <location>
        <begin position="228"/>
        <end position="248"/>
    </location>
</feature>
<feature type="domain" description="G-protein coupled receptors family 2 profile 1" evidence="8">
    <location>
        <begin position="101"/>
        <end position="186"/>
    </location>
</feature>
<dbReference type="Gene3D" id="1.20.1070.10">
    <property type="entry name" value="Rhodopsin 7-helix transmembrane proteins"/>
    <property type="match status" value="1"/>
</dbReference>
<evidence type="ECO:0000256" key="5">
    <source>
        <dbReference type="ARBA" id="ARBA00022989"/>
    </source>
</evidence>
<organism evidence="9 10">
    <name type="scientific">Oedothorax gibbosus</name>
    <dbReference type="NCBI Taxonomy" id="931172"/>
    <lineage>
        <taxon>Eukaryota</taxon>
        <taxon>Metazoa</taxon>
        <taxon>Ecdysozoa</taxon>
        <taxon>Arthropoda</taxon>
        <taxon>Chelicerata</taxon>
        <taxon>Arachnida</taxon>
        <taxon>Araneae</taxon>
        <taxon>Araneomorphae</taxon>
        <taxon>Entelegynae</taxon>
        <taxon>Araneoidea</taxon>
        <taxon>Linyphiidae</taxon>
        <taxon>Erigoninae</taxon>
        <taxon>Oedothorax</taxon>
    </lineage>
</organism>
<dbReference type="SMART" id="SM00008">
    <property type="entry name" value="HormR"/>
    <property type="match status" value="1"/>
</dbReference>
<dbReference type="EMBL" id="JAFNEN010000875">
    <property type="protein sequence ID" value="KAG8176482.1"/>
    <property type="molecule type" value="Genomic_DNA"/>
</dbReference>